<accession>A0AA36FN17</accession>
<proteinExistence type="predicted"/>
<evidence type="ECO:0000313" key="1">
    <source>
        <dbReference type="EMBL" id="CAI9739778.1"/>
    </source>
</evidence>
<dbReference type="EMBL" id="OX597836">
    <property type="protein sequence ID" value="CAI9739778.1"/>
    <property type="molecule type" value="Genomic_DNA"/>
</dbReference>
<keyword evidence="2" id="KW-1185">Reference proteome</keyword>
<organism evidence="1 2">
    <name type="scientific">Octopus vulgaris</name>
    <name type="common">Common octopus</name>
    <dbReference type="NCBI Taxonomy" id="6645"/>
    <lineage>
        <taxon>Eukaryota</taxon>
        <taxon>Metazoa</taxon>
        <taxon>Spiralia</taxon>
        <taxon>Lophotrochozoa</taxon>
        <taxon>Mollusca</taxon>
        <taxon>Cephalopoda</taxon>
        <taxon>Coleoidea</taxon>
        <taxon>Octopodiformes</taxon>
        <taxon>Octopoda</taxon>
        <taxon>Incirrata</taxon>
        <taxon>Octopodidae</taxon>
        <taxon>Octopus</taxon>
    </lineage>
</organism>
<evidence type="ECO:0000313" key="2">
    <source>
        <dbReference type="Proteomes" id="UP001162480"/>
    </source>
</evidence>
<dbReference type="AlphaFoldDB" id="A0AA36FN17"/>
<protein>
    <submittedName>
        <fullName evidence="1">Uncharacterized protein</fullName>
    </submittedName>
</protein>
<gene>
    <name evidence="1" type="ORF">OCTVUL_1B029453</name>
</gene>
<reference evidence="1" key="1">
    <citation type="submission" date="2023-08" db="EMBL/GenBank/DDBJ databases">
        <authorList>
            <person name="Alioto T."/>
            <person name="Alioto T."/>
            <person name="Gomez Garrido J."/>
        </authorList>
    </citation>
    <scope>NUCLEOTIDE SEQUENCE</scope>
</reference>
<sequence length="129" mass="14286">MSSEVSSVEASFDNIVQSSVTTREQVHSKFIDNRFSIAFTCLTHTETKALSNSDAGTKILMQAALCDRENAELRDLGQLFVSCDKKEKLGSTYDKCLINYLSDPEETLLMMNNVKNSAEKSIVLSAEAH</sequence>
<dbReference type="Proteomes" id="UP001162480">
    <property type="component" value="Chromosome 23"/>
</dbReference>
<name>A0AA36FN17_OCTVU</name>